<evidence type="ECO:0000313" key="2">
    <source>
        <dbReference type="EnsemblMetazoa" id="G10691.9:cds"/>
    </source>
</evidence>
<name>A0A8W8HR58_MAGGI</name>
<dbReference type="OMA" id="SHPQCQS"/>
<evidence type="ECO:0000259" key="1">
    <source>
        <dbReference type="PROSITE" id="PS50011"/>
    </source>
</evidence>
<evidence type="ECO:0000313" key="3">
    <source>
        <dbReference type="Proteomes" id="UP000005408"/>
    </source>
</evidence>
<dbReference type="PANTHER" id="PTHR46448:SF4">
    <property type="entry name" value="EXTRACELLULAR TYROSINE-PROTEIN KINASE PKDCC-LIKE"/>
    <property type="match status" value="1"/>
</dbReference>
<dbReference type="InterPro" id="IPR001245">
    <property type="entry name" value="Ser-Thr/Tyr_kinase_cat_dom"/>
</dbReference>
<dbReference type="GO" id="GO:0005524">
    <property type="term" value="F:ATP binding"/>
    <property type="evidence" value="ECO:0007669"/>
    <property type="project" value="InterPro"/>
</dbReference>
<feature type="domain" description="Protein kinase" evidence="1">
    <location>
        <begin position="109"/>
        <end position="383"/>
    </location>
</feature>
<accession>A0A8W8HR58</accession>
<sequence>MLKLLWRRVSPWKLCLLASLVVLGLNVTLHWRFDKLEWGAEGVGNSDWRGLSEQVFRSHGFHGTFENRLRKLMEKSTDVGLDVIKIQNEAPMSVSYTENLIECEDFVKITNRTYLESGWTKAVYKGYYRGDPVAIKTVDVRGHHLRSCVTKGRNHGDCYQQAAQKIVKEIVVLQAIAHNNVVKVLGFCVPGTNRDIQEVAMVTELGEGVDLIKLLQMSWEDRFRISYDISSIIEWMASSHYGSLAMNDFRRQQFVLVNGSLKLSDVDDLGFGDPVCEVDNECTLRFASSNFTQTLPCKEGKCSNYNEMKNLFNGGRHFTTFLLPHGAPESLRPLVDRVVDGYSNLTLNSRQILRLMKKIKSLYISGKYLNRPIQQFSKDYQLYPASDLPGKFDYRCRLSLSGSGCTRSAYDVMEASTICDADPECRGFVVSKQTTWSGRMLVHFKSGYGQPEKNIDTSLYVRTT</sequence>
<dbReference type="GO" id="GO:0004715">
    <property type="term" value="F:non-membrane spanning protein tyrosine kinase activity"/>
    <property type="evidence" value="ECO:0007669"/>
    <property type="project" value="InterPro"/>
</dbReference>
<protein>
    <recommendedName>
        <fullName evidence="1">Protein kinase domain-containing protein</fullName>
    </recommendedName>
</protein>
<dbReference type="InterPro" id="IPR042983">
    <property type="entry name" value="PKDCC"/>
</dbReference>
<dbReference type="AlphaFoldDB" id="A0A8W8HR58"/>
<proteinExistence type="predicted"/>
<dbReference type="PROSITE" id="PS50011">
    <property type="entry name" value="PROTEIN_KINASE_DOM"/>
    <property type="match status" value="1"/>
</dbReference>
<dbReference type="Gene3D" id="1.10.510.10">
    <property type="entry name" value="Transferase(Phosphotransferase) domain 1"/>
    <property type="match status" value="1"/>
</dbReference>
<dbReference type="OrthoDB" id="4062651at2759"/>
<dbReference type="PANTHER" id="PTHR46448">
    <property type="entry name" value="PROTEIN KINASE DOMAIN-CONTAINING PROTEIN"/>
    <property type="match status" value="1"/>
</dbReference>
<dbReference type="Proteomes" id="UP000005408">
    <property type="component" value="Unassembled WGS sequence"/>
</dbReference>
<keyword evidence="3" id="KW-1185">Reference proteome</keyword>
<dbReference type="SMART" id="SM00219">
    <property type="entry name" value="TyrKc"/>
    <property type="match status" value="1"/>
</dbReference>
<dbReference type="SUPFAM" id="SSF56112">
    <property type="entry name" value="Protein kinase-like (PK-like)"/>
    <property type="match status" value="1"/>
</dbReference>
<dbReference type="GO" id="GO:0001501">
    <property type="term" value="P:skeletal system development"/>
    <property type="evidence" value="ECO:0007669"/>
    <property type="project" value="TreeGrafter"/>
</dbReference>
<dbReference type="EnsemblMetazoa" id="G10691.9">
    <property type="protein sequence ID" value="G10691.9:cds"/>
    <property type="gene ID" value="G10691"/>
</dbReference>
<reference evidence="2" key="1">
    <citation type="submission" date="2022-08" db="UniProtKB">
        <authorList>
            <consortium name="EnsemblMetazoa"/>
        </authorList>
    </citation>
    <scope>IDENTIFICATION</scope>
    <source>
        <strain evidence="2">05x7-T-G4-1.051#20</strain>
    </source>
</reference>
<dbReference type="InterPro" id="IPR020635">
    <property type="entry name" value="Tyr_kinase_cat_dom"/>
</dbReference>
<dbReference type="InterPro" id="IPR011009">
    <property type="entry name" value="Kinase-like_dom_sf"/>
</dbReference>
<dbReference type="GO" id="GO:0005576">
    <property type="term" value="C:extracellular region"/>
    <property type="evidence" value="ECO:0007669"/>
    <property type="project" value="TreeGrafter"/>
</dbReference>
<dbReference type="InterPro" id="IPR000719">
    <property type="entry name" value="Prot_kinase_dom"/>
</dbReference>
<dbReference type="Pfam" id="PF07714">
    <property type="entry name" value="PK_Tyr_Ser-Thr"/>
    <property type="match status" value="1"/>
</dbReference>
<organism evidence="2 3">
    <name type="scientific">Magallana gigas</name>
    <name type="common">Pacific oyster</name>
    <name type="synonym">Crassostrea gigas</name>
    <dbReference type="NCBI Taxonomy" id="29159"/>
    <lineage>
        <taxon>Eukaryota</taxon>
        <taxon>Metazoa</taxon>
        <taxon>Spiralia</taxon>
        <taxon>Lophotrochozoa</taxon>
        <taxon>Mollusca</taxon>
        <taxon>Bivalvia</taxon>
        <taxon>Autobranchia</taxon>
        <taxon>Pteriomorphia</taxon>
        <taxon>Ostreida</taxon>
        <taxon>Ostreoidea</taxon>
        <taxon>Ostreidae</taxon>
        <taxon>Magallana</taxon>
    </lineage>
</organism>